<comment type="similarity">
    <text evidence="1 6">Belongs to the glycosyl hydrolase 8 (cellulase D) family.</text>
</comment>
<organism evidence="8 9">
    <name type="scientific">Lactiplantibacillus songbeiensis</name>
    <dbReference type="NCBI Taxonomy" id="2559920"/>
    <lineage>
        <taxon>Bacteria</taxon>
        <taxon>Bacillati</taxon>
        <taxon>Bacillota</taxon>
        <taxon>Bacilli</taxon>
        <taxon>Lactobacillales</taxon>
        <taxon>Lactobacillaceae</taxon>
        <taxon>Lactiplantibacillus</taxon>
    </lineage>
</organism>
<dbReference type="EMBL" id="JBHTOJ010000001">
    <property type="protein sequence ID" value="MFD1419387.1"/>
    <property type="molecule type" value="Genomic_DNA"/>
</dbReference>
<keyword evidence="6" id="KW-0119">Carbohydrate metabolism</keyword>
<dbReference type="RefSeq" id="WP_137635604.1">
    <property type="nucleotide sequence ID" value="NZ_BJDL01000024.1"/>
</dbReference>
<keyword evidence="6" id="KW-0624">Polysaccharide degradation</keyword>
<dbReference type="Proteomes" id="UP001597188">
    <property type="component" value="Unassembled WGS sequence"/>
</dbReference>
<evidence type="ECO:0000256" key="3">
    <source>
        <dbReference type="ARBA" id="ARBA00022801"/>
    </source>
</evidence>
<dbReference type="GO" id="GO:0016787">
    <property type="term" value="F:hydrolase activity"/>
    <property type="evidence" value="ECO:0007669"/>
    <property type="project" value="UniProtKB-KW"/>
</dbReference>
<reference evidence="9" key="1">
    <citation type="journal article" date="2019" name="Int. J. Syst. Evol. Microbiol.">
        <title>The Global Catalogue of Microorganisms (GCM) 10K type strain sequencing project: providing services to taxonomists for standard genome sequencing and annotation.</title>
        <authorList>
            <consortium name="The Broad Institute Genomics Platform"/>
            <consortium name="The Broad Institute Genome Sequencing Center for Infectious Disease"/>
            <person name="Wu L."/>
            <person name="Ma J."/>
        </authorList>
    </citation>
    <scope>NUCLEOTIDE SEQUENCE [LARGE SCALE GENOMIC DNA]</scope>
    <source>
        <strain evidence="9">CCM 8931</strain>
    </source>
</reference>
<evidence type="ECO:0000256" key="5">
    <source>
        <dbReference type="PROSITE-ProRule" id="PRU10058"/>
    </source>
</evidence>
<dbReference type="PRINTS" id="PR00735">
    <property type="entry name" value="GLHYDRLASE8"/>
</dbReference>
<keyword evidence="7" id="KW-0472">Membrane</keyword>
<evidence type="ECO:0000256" key="7">
    <source>
        <dbReference type="SAM" id="Phobius"/>
    </source>
</evidence>
<name>A0ABW4BXV4_9LACO</name>
<gene>
    <name evidence="8" type="ORF">ACFQ5L_00245</name>
</gene>
<keyword evidence="2" id="KW-0732">Signal</keyword>
<dbReference type="SUPFAM" id="SSF48208">
    <property type="entry name" value="Six-hairpin glycosidases"/>
    <property type="match status" value="1"/>
</dbReference>
<evidence type="ECO:0000313" key="9">
    <source>
        <dbReference type="Proteomes" id="UP001597188"/>
    </source>
</evidence>
<dbReference type="Pfam" id="PF01270">
    <property type="entry name" value="Glyco_hydro_8"/>
    <property type="match status" value="1"/>
</dbReference>
<keyword evidence="3 6" id="KW-0378">Hydrolase</keyword>
<dbReference type="PROSITE" id="PS00812">
    <property type="entry name" value="GLYCOSYL_HYDROL_F8"/>
    <property type="match status" value="1"/>
</dbReference>
<dbReference type="EC" id="3.2.1.-" evidence="6"/>
<evidence type="ECO:0000256" key="2">
    <source>
        <dbReference type="ARBA" id="ARBA00022729"/>
    </source>
</evidence>
<dbReference type="InterPro" id="IPR019834">
    <property type="entry name" value="Glyco_hydro_8_CS"/>
</dbReference>
<evidence type="ECO:0000256" key="1">
    <source>
        <dbReference type="ARBA" id="ARBA00009209"/>
    </source>
</evidence>
<evidence type="ECO:0000256" key="4">
    <source>
        <dbReference type="ARBA" id="ARBA00023295"/>
    </source>
</evidence>
<accession>A0ABW4BXV4</accession>
<proteinExistence type="inferred from homology"/>
<keyword evidence="7" id="KW-1133">Transmembrane helix</keyword>
<dbReference type="Gene3D" id="1.50.10.10">
    <property type="match status" value="1"/>
</dbReference>
<comment type="caution">
    <text evidence="8">The sequence shown here is derived from an EMBL/GenBank/DDBJ whole genome shotgun (WGS) entry which is preliminary data.</text>
</comment>
<keyword evidence="4 6" id="KW-0326">Glycosidase</keyword>
<feature type="transmembrane region" description="Helical" evidence="7">
    <location>
        <begin position="7"/>
        <end position="29"/>
    </location>
</feature>
<keyword evidence="7" id="KW-0812">Transmembrane</keyword>
<evidence type="ECO:0000313" key="8">
    <source>
        <dbReference type="EMBL" id="MFD1419387.1"/>
    </source>
</evidence>
<dbReference type="InterPro" id="IPR008928">
    <property type="entry name" value="6-hairpin_glycosidase_sf"/>
</dbReference>
<protein>
    <recommendedName>
        <fullName evidence="6">Glucanase</fullName>
        <ecNumber evidence="6">3.2.1.-</ecNumber>
    </recommendedName>
</protein>
<sequence>MKHRRIWWLIGALVVLVIGSLGTAIWVTVQSQSVTATTPATTVTQHYRSWQTAYLADTGTQKFVKTNNGNGHLQTLSEAQGYGMLITVMAAQQGVRTQNTFKQLTHYYLAHRLSKALPLMAWRQTQTRGKMRSTAAEKTSATDGDLDIAYALILADQQWGSRGDVNYRQLAQRLIKAIKRTELNPTTKLPRVGNWATTGTDANLVRTSDLMTVDFRKFASYTRDGSWTRVAQNSQSLLQRLSQKQATGLMADFVTVTGAKATIGAVKPNQVATSHDAQYGYNACRVPWRVAVDYQTTHSQVSRQVLQKMLTFFAKQHQLTAIYRLNGQAVTSYANQAFTTPIAYAAQVMDQSALTKRYGDSLTHHISGNNYYPETIQMLMLLQSQSK</sequence>
<evidence type="ECO:0000256" key="6">
    <source>
        <dbReference type="RuleBase" id="RU361167"/>
    </source>
</evidence>
<keyword evidence="9" id="KW-1185">Reference proteome</keyword>
<dbReference type="InterPro" id="IPR002037">
    <property type="entry name" value="Glyco_hydro_8"/>
</dbReference>
<dbReference type="InterPro" id="IPR012341">
    <property type="entry name" value="6hp_glycosidase-like_sf"/>
</dbReference>
<feature type="active site" description="Nucleophile" evidence="5">
    <location>
        <position position="143"/>
    </location>
</feature>